<dbReference type="EMBL" id="BK015636">
    <property type="protein sequence ID" value="DAE17148.1"/>
    <property type="molecule type" value="Genomic_DNA"/>
</dbReference>
<feature type="region of interest" description="Disordered" evidence="1">
    <location>
        <begin position="1"/>
        <end position="20"/>
    </location>
</feature>
<accession>A0A8S5QF38</accession>
<protein>
    <submittedName>
        <fullName evidence="2">SAM domain (Sterile alpha motif)</fullName>
    </submittedName>
</protein>
<name>A0A8S5QF38_9CAUD</name>
<evidence type="ECO:0000256" key="1">
    <source>
        <dbReference type="SAM" id="MobiDB-lite"/>
    </source>
</evidence>
<proteinExistence type="predicted"/>
<reference evidence="2" key="1">
    <citation type="journal article" date="2021" name="Proc. Natl. Acad. Sci. U.S.A.">
        <title>A Catalog of Tens of Thousands of Viruses from Human Metagenomes Reveals Hidden Associations with Chronic Diseases.</title>
        <authorList>
            <person name="Tisza M.J."/>
            <person name="Buck C.B."/>
        </authorList>
    </citation>
    <scope>NUCLEOTIDE SEQUENCE</scope>
    <source>
        <strain evidence="2">Ctbvd11</strain>
    </source>
</reference>
<sequence length="61" mass="6836">MENTKTSNKKGRPAAEGSVHKYVVPDDVHDWIRKHGGSRYVTETFRAIKAATLQAQKKPSL</sequence>
<organism evidence="2">
    <name type="scientific">Siphoviridae sp. ctbvd11</name>
    <dbReference type="NCBI Taxonomy" id="2825567"/>
    <lineage>
        <taxon>Viruses</taxon>
        <taxon>Duplodnaviria</taxon>
        <taxon>Heunggongvirae</taxon>
        <taxon>Uroviricota</taxon>
        <taxon>Caudoviricetes</taxon>
    </lineage>
</organism>
<evidence type="ECO:0000313" key="2">
    <source>
        <dbReference type="EMBL" id="DAE17148.1"/>
    </source>
</evidence>